<feature type="transmembrane region" description="Helical" evidence="9">
    <location>
        <begin position="38"/>
        <end position="57"/>
    </location>
</feature>
<keyword evidence="5 11" id="KW-0808">Transferase</keyword>
<dbReference type="GO" id="GO:0005886">
    <property type="term" value="C:plasma membrane"/>
    <property type="evidence" value="ECO:0007669"/>
    <property type="project" value="UniProtKB-SubCell"/>
</dbReference>
<dbReference type="PANTHER" id="PTHR30576">
    <property type="entry name" value="COLANIC BIOSYNTHESIS UDP-GLUCOSE LIPID CARRIER TRANSFERASE"/>
    <property type="match status" value="1"/>
</dbReference>
<sequence length="494" mass="56435">MKKNYQNEEFVERRKSKSSSQASLIPPLPFKIRHAREFMAFSLLVSDVFSLWLAYGIAVRLRIHLLGKITILQTWDIFPILAFFLLAYVVNGLYPGVGLSPVYEMKRLLSTTSIVFLLLIALTFWEKTSTNYSRLTLAAAWLMALVLVQVNRWLTRIIGRKLGIWGEPVAVVGTGPEGQHIVKFLKDHIRLGMRPVLIIDGDTPYEESALVSISRSYIRTVILVIPEISAELMEQIKDHRFGYHNRRGENGILRLILLSSLGWWGSLDVKPVDMEGVLGLQVSQNLLNKWSNFVKRLTDLMLTVIFVTISMPFLLVIMALIYLDSPGGIFYTQDRVGLNGKIFKMWKFRTMCVGADQILANYLAADPQLKNEFDSTQKLANDPRITKMGKFLREFSLDEIPQLINVLKGEMSLVGPRPYLRDQQKIVGTAIKNYQRVRPGMTGMWQVQGRGKISFIGEERDKLDEYYVSNWSVWLDFYILLRTVGVVLSKDGAY</sequence>
<evidence type="ECO:0000256" key="9">
    <source>
        <dbReference type="SAM" id="Phobius"/>
    </source>
</evidence>
<proteinExistence type="inferred from homology"/>
<gene>
    <name evidence="11" type="ORF">DFR64_0415</name>
</gene>
<dbReference type="InterPro" id="IPR003362">
    <property type="entry name" value="Bact_transf"/>
</dbReference>
<evidence type="ECO:0000256" key="1">
    <source>
        <dbReference type="ARBA" id="ARBA00004141"/>
    </source>
</evidence>
<comment type="subcellular location">
    <subcellularLocation>
        <location evidence="2">Cell membrane</location>
    </subcellularLocation>
    <subcellularLocation>
        <location evidence="1">Membrane</location>
        <topology evidence="1">Multi-pass membrane protein</topology>
    </subcellularLocation>
</comment>
<keyword evidence="12" id="KW-1185">Reference proteome</keyword>
<dbReference type="PANTHER" id="PTHR30576:SF4">
    <property type="entry name" value="UNDECAPRENYL-PHOSPHATE GALACTOSE PHOSPHOTRANSFERASE"/>
    <property type="match status" value="1"/>
</dbReference>
<dbReference type="Proteomes" id="UP000256388">
    <property type="component" value="Unassembled WGS sequence"/>
</dbReference>
<dbReference type="RefSeq" id="WP_116223727.1">
    <property type="nucleotide sequence ID" value="NZ_AP018437.1"/>
</dbReference>
<evidence type="ECO:0000313" key="12">
    <source>
        <dbReference type="Proteomes" id="UP000256388"/>
    </source>
</evidence>
<dbReference type="OrthoDB" id="9795351at2"/>
<feature type="transmembrane region" description="Helical" evidence="9">
    <location>
        <begin position="77"/>
        <end position="96"/>
    </location>
</feature>
<keyword evidence="6 9" id="KW-0812">Transmembrane</keyword>
<evidence type="ECO:0000256" key="7">
    <source>
        <dbReference type="ARBA" id="ARBA00022989"/>
    </source>
</evidence>
<feature type="transmembrane region" description="Helical" evidence="9">
    <location>
        <begin position="137"/>
        <end position="154"/>
    </location>
</feature>
<evidence type="ECO:0000313" key="11">
    <source>
        <dbReference type="EMBL" id="REG10556.1"/>
    </source>
</evidence>
<dbReference type="Pfam" id="PF02397">
    <property type="entry name" value="Bac_transf"/>
    <property type="match status" value="1"/>
</dbReference>
<dbReference type="InterPro" id="IPR017472">
    <property type="entry name" value="Undecaprenyl-P_galact_Ptfrase"/>
</dbReference>
<dbReference type="GO" id="GO:0016780">
    <property type="term" value="F:phosphotransferase activity, for other substituted phosphate groups"/>
    <property type="evidence" value="ECO:0007669"/>
    <property type="project" value="TreeGrafter"/>
</dbReference>
<organism evidence="11 12">
    <name type="scientific">Pelolinea submarina</name>
    <dbReference type="NCBI Taxonomy" id="913107"/>
    <lineage>
        <taxon>Bacteria</taxon>
        <taxon>Bacillati</taxon>
        <taxon>Chloroflexota</taxon>
        <taxon>Anaerolineae</taxon>
        <taxon>Anaerolineales</taxon>
        <taxon>Anaerolineaceae</taxon>
        <taxon>Pelolinea</taxon>
    </lineage>
</organism>
<keyword evidence="8 9" id="KW-0472">Membrane</keyword>
<comment type="caution">
    <text evidence="11">The sequence shown here is derived from an EMBL/GenBank/DDBJ whole genome shotgun (WGS) entry which is preliminary data.</text>
</comment>
<protein>
    <submittedName>
        <fullName evidence="11">Undecaprenyl-phosphate galactose phosphotransferase WbaP/exopolysaccharide biosynthesis polyprenyl glycosylphosphotransferase</fullName>
    </submittedName>
</protein>
<dbReference type="EMBL" id="QUMS01000001">
    <property type="protein sequence ID" value="REG10556.1"/>
    <property type="molecule type" value="Genomic_DNA"/>
</dbReference>
<dbReference type="GO" id="GO:0000271">
    <property type="term" value="P:polysaccharide biosynthetic process"/>
    <property type="evidence" value="ECO:0007669"/>
    <property type="project" value="InterPro"/>
</dbReference>
<evidence type="ECO:0000256" key="2">
    <source>
        <dbReference type="ARBA" id="ARBA00004236"/>
    </source>
</evidence>
<dbReference type="NCBIfam" id="TIGR03022">
    <property type="entry name" value="WbaP_sugtrans"/>
    <property type="match status" value="1"/>
</dbReference>
<accession>A0A347ZU80</accession>
<evidence type="ECO:0000256" key="5">
    <source>
        <dbReference type="ARBA" id="ARBA00022679"/>
    </source>
</evidence>
<evidence type="ECO:0000256" key="4">
    <source>
        <dbReference type="ARBA" id="ARBA00022475"/>
    </source>
</evidence>
<reference evidence="11 12" key="1">
    <citation type="submission" date="2018-08" db="EMBL/GenBank/DDBJ databases">
        <title>Genomic Encyclopedia of Type Strains, Phase IV (KMG-IV): sequencing the most valuable type-strain genomes for metagenomic binning, comparative biology and taxonomic classification.</title>
        <authorList>
            <person name="Goeker M."/>
        </authorList>
    </citation>
    <scope>NUCLEOTIDE SEQUENCE [LARGE SCALE GENOMIC DNA]</scope>
    <source>
        <strain evidence="11 12">DSM 23923</strain>
    </source>
</reference>
<evidence type="ECO:0000259" key="10">
    <source>
        <dbReference type="Pfam" id="PF02397"/>
    </source>
</evidence>
<feature type="transmembrane region" description="Helical" evidence="9">
    <location>
        <begin position="108"/>
        <end position="125"/>
    </location>
</feature>
<dbReference type="Pfam" id="PF13727">
    <property type="entry name" value="CoA_binding_3"/>
    <property type="match status" value="1"/>
</dbReference>
<dbReference type="AlphaFoldDB" id="A0A347ZU80"/>
<evidence type="ECO:0000256" key="8">
    <source>
        <dbReference type="ARBA" id="ARBA00023136"/>
    </source>
</evidence>
<dbReference type="NCBIfam" id="TIGR03025">
    <property type="entry name" value="EPS_sugtrans"/>
    <property type="match status" value="1"/>
</dbReference>
<keyword evidence="4" id="KW-1003">Cell membrane</keyword>
<evidence type="ECO:0000256" key="6">
    <source>
        <dbReference type="ARBA" id="ARBA00022692"/>
    </source>
</evidence>
<feature type="domain" description="Bacterial sugar transferase" evidence="10">
    <location>
        <begin position="295"/>
        <end position="488"/>
    </location>
</feature>
<comment type="similarity">
    <text evidence="3">Belongs to the bacterial sugar transferase family.</text>
</comment>
<dbReference type="InterPro" id="IPR017475">
    <property type="entry name" value="EPS_sugar_tfrase"/>
</dbReference>
<feature type="transmembrane region" description="Helical" evidence="9">
    <location>
        <begin position="300"/>
        <end position="323"/>
    </location>
</feature>
<keyword evidence="7 9" id="KW-1133">Transmembrane helix</keyword>
<evidence type="ECO:0000256" key="3">
    <source>
        <dbReference type="ARBA" id="ARBA00006464"/>
    </source>
</evidence>
<name>A0A347ZU80_9CHLR</name>